<evidence type="ECO:0000256" key="4">
    <source>
        <dbReference type="ARBA" id="ARBA00022807"/>
    </source>
</evidence>
<evidence type="ECO:0000256" key="6">
    <source>
        <dbReference type="ARBA" id="ARBA00023157"/>
    </source>
</evidence>
<feature type="domain" description="Peptidase C1A papain C-terminal" evidence="7">
    <location>
        <begin position="138"/>
        <end position="358"/>
    </location>
</feature>
<accession>A0ABD0WTP5</accession>
<dbReference type="Proteomes" id="UP001557470">
    <property type="component" value="Unassembled WGS sequence"/>
</dbReference>
<dbReference type="Pfam" id="PF00112">
    <property type="entry name" value="Peptidase_C1"/>
    <property type="match status" value="1"/>
</dbReference>
<dbReference type="PROSITE" id="PS00139">
    <property type="entry name" value="THIOL_PROTEASE_CYS"/>
    <property type="match status" value="1"/>
</dbReference>
<keyword evidence="2" id="KW-0645">Protease</keyword>
<dbReference type="GO" id="GO:0006508">
    <property type="term" value="P:proteolysis"/>
    <property type="evidence" value="ECO:0007669"/>
    <property type="project" value="UniProtKB-KW"/>
</dbReference>
<evidence type="ECO:0000256" key="2">
    <source>
        <dbReference type="ARBA" id="ARBA00022670"/>
    </source>
</evidence>
<dbReference type="SMART" id="SM00645">
    <property type="entry name" value="Pept_C1"/>
    <property type="match status" value="1"/>
</dbReference>
<evidence type="ECO:0000313" key="9">
    <source>
        <dbReference type="EMBL" id="KAL0979950.1"/>
    </source>
</evidence>
<keyword evidence="4" id="KW-0788">Thiol protease</keyword>
<dbReference type="InterPro" id="IPR000169">
    <property type="entry name" value="Pept_cys_AS"/>
</dbReference>
<name>A0ABD0WTP5_UMBPY</name>
<dbReference type="PANTHER" id="PTHR12411">
    <property type="entry name" value="CYSTEINE PROTEASE FAMILY C1-RELATED"/>
    <property type="match status" value="1"/>
</dbReference>
<gene>
    <name evidence="9" type="ORF">UPYG_G00191970</name>
</gene>
<evidence type="ECO:0000256" key="1">
    <source>
        <dbReference type="ARBA" id="ARBA00008455"/>
    </source>
</evidence>
<organism evidence="9 10">
    <name type="scientific">Umbra pygmaea</name>
    <name type="common">Eastern mudminnow</name>
    <dbReference type="NCBI Taxonomy" id="75934"/>
    <lineage>
        <taxon>Eukaryota</taxon>
        <taxon>Metazoa</taxon>
        <taxon>Chordata</taxon>
        <taxon>Craniata</taxon>
        <taxon>Vertebrata</taxon>
        <taxon>Euteleostomi</taxon>
        <taxon>Actinopterygii</taxon>
        <taxon>Neopterygii</taxon>
        <taxon>Teleostei</taxon>
        <taxon>Protacanthopterygii</taxon>
        <taxon>Esociformes</taxon>
        <taxon>Umbridae</taxon>
        <taxon>Umbra</taxon>
    </lineage>
</organism>
<evidence type="ECO:0000256" key="5">
    <source>
        <dbReference type="ARBA" id="ARBA00023145"/>
    </source>
</evidence>
<dbReference type="CDD" id="cd02248">
    <property type="entry name" value="Peptidase_C1A"/>
    <property type="match status" value="1"/>
</dbReference>
<evidence type="ECO:0008006" key="11">
    <source>
        <dbReference type="Google" id="ProtNLM"/>
    </source>
</evidence>
<keyword evidence="6" id="KW-1015">Disulfide bond</keyword>
<dbReference type="InterPro" id="IPR025660">
    <property type="entry name" value="Pept_his_AS"/>
</dbReference>
<keyword evidence="3" id="KW-0378">Hydrolase</keyword>
<dbReference type="InterPro" id="IPR000668">
    <property type="entry name" value="Peptidase_C1A_C"/>
</dbReference>
<dbReference type="SUPFAM" id="SSF54001">
    <property type="entry name" value="Cysteine proteinases"/>
    <property type="match status" value="1"/>
</dbReference>
<evidence type="ECO:0000259" key="7">
    <source>
        <dbReference type="SMART" id="SM00645"/>
    </source>
</evidence>
<feature type="domain" description="Cathepsin propeptide inhibitor" evidence="8">
    <location>
        <begin position="50"/>
        <end position="109"/>
    </location>
</feature>
<reference evidence="9 10" key="1">
    <citation type="submission" date="2024-06" db="EMBL/GenBank/DDBJ databases">
        <authorList>
            <person name="Pan Q."/>
            <person name="Wen M."/>
            <person name="Jouanno E."/>
            <person name="Zahm M."/>
            <person name="Klopp C."/>
            <person name="Cabau C."/>
            <person name="Louis A."/>
            <person name="Berthelot C."/>
            <person name="Parey E."/>
            <person name="Roest Crollius H."/>
            <person name="Montfort J."/>
            <person name="Robinson-Rechavi M."/>
            <person name="Bouchez O."/>
            <person name="Lampietro C."/>
            <person name="Lopez Roques C."/>
            <person name="Donnadieu C."/>
            <person name="Postlethwait J."/>
            <person name="Bobe J."/>
            <person name="Verreycken H."/>
            <person name="Guiguen Y."/>
        </authorList>
    </citation>
    <scope>NUCLEOTIDE SEQUENCE [LARGE SCALE GENOMIC DNA]</scope>
    <source>
        <strain evidence="9">Up_M1</strain>
        <tissue evidence="9">Testis</tissue>
    </source>
</reference>
<proteinExistence type="inferred from homology"/>
<evidence type="ECO:0000256" key="3">
    <source>
        <dbReference type="ARBA" id="ARBA00022801"/>
    </source>
</evidence>
<dbReference type="InterPro" id="IPR038765">
    <property type="entry name" value="Papain-like_cys_pep_sf"/>
</dbReference>
<dbReference type="GO" id="GO:0008234">
    <property type="term" value="F:cysteine-type peptidase activity"/>
    <property type="evidence" value="ECO:0007669"/>
    <property type="project" value="UniProtKB-KW"/>
</dbReference>
<dbReference type="PRINTS" id="PR00705">
    <property type="entry name" value="PAPAIN"/>
</dbReference>
<dbReference type="Gene3D" id="3.90.70.10">
    <property type="entry name" value="Cysteine proteinases"/>
    <property type="match status" value="1"/>
</dbReference>
<keyword evidence="5" id="KW-0865">Zymogen</keyword>
<evidence type="ECO:0000259" key="8">
    <source>
        <dbReference type="SMART" id="SM00848"/>
    </source>
</evidence>
<dbReference type="EMBL" id="JAGEUA010000005">
    <property type="protein sequence ID" value="KAL0979950.1"/>
    <property type="molecule type" value="Genomic_DNA"/>
</dbReference>
<dbReference type="FunFam" id="3.90.70.10:FF:000332">
    <property type="entry name" value="Cathepsin L1"/>
    <property type="match status" value="1"/>
</dbReference>
<dbReference type="InterPro" id="IPR013128">
    <property type="entry name" value="Peptidase_C1A"/>
</dbReference>
<dbReference type="InterPro" id="IPR039417">
    <property type="entry name" value="Peptidase_C1A_papain-like"/>
</dbReference>
<dbReference type="SMART" id="SM00848">
    <property type="entry name" value="Inhibitor_I29"/>
    <property type="match status" value="1"/>
</dbReference>
<comment type="similarity">
    <text evidence="1">Belongs to the peptidase C1 family.</text>
</comment>
<dbReference type="AlphaFoldDB" id="A0ABD0WTP5"/>
<comment type="caution">
    <text evidence="9">The sequence shown here is derived from an EMBL/GenBank/DDBJ whole genome shotgun (WGS) entry which is preliminary data.</text>
</comment>
<keyword evidence="10" id="KW-1185">Reference proteome</keyword>
<dbReference type="PROSITE" id="PS00640">
    <property type="entry name" value="THIOL_PROTEASE_ASN"/>
    <property type="match status" value="1"/>
</dbReference>
<protein>
    <recommendedName>
        <fullName evidence="11">Cathepsin L</fullName>
    </recommendedName>
</protein>
<dbReference type="PROSITE" id="PS00639">
    <property type="entry name" value="THIOL_PROTEASE_HIS"/>
    <property type="match status" value="1"/>
</dbReference>
<evidence type="ECO:0000313" key="10">
    <source>
        <dbReference type="Proteomes" id="UP001557470"/>
    </source>
</evidence>
<sequence length="359" mass="40379">MGPGGSHGFTCKLLLSVTQATMLPLLSVITLCLSAVLSAPSLDPQLNEHWNLWKNWHSKEYHEKEEGWRRMVWEKNLKKIEMHNLEHSMGKHSYRLGMNLFGDKTNEEFRQLMNGYRQKATNQKFKGSLFLEPNFLEAPRQVDWREKGYVTPVKDQGHCGSCWAFSTTGSMEGQVFKKTGTLVSLSEQNLVDCSRPQGNEGCDGGLMDLAFQYINENNGLDSDAVYPYLGVDDRPCSYDPEFNSANNTGFVDIPRGEEHALMKAVASVGPVSVAIDASLKSFQFYQSGIYYDKDCSSEELDHGVLVVGYGFEGEDVDGKKYWIVKNSWSEKWGNKGYIYIAKDRKNHCGIASSASFPLV</sequence>
<dbReference type="InterPro" id="IPR025661">
    <property type="entry name" value="Pept_asp_AS"/>
</dbReference>
<dbReference type="InterPro" id="IPR013201">
    <property type="entry name" value="Prot_inhib_I29"/>
</dbReference>
<dbReference type="Pfam" id="PF08246">
    <property type="entry name" value="Inhibitor_I29"/>
    <property type="match status" value="1"/>
</dbReference>